<evidence type="ECO:0000313" key="2">
    <source>
        <dbReference type="Proteomes" id="UP000199455"/>
    </source>
</evidence>
<evidence type="ECO:0000313" key="1">
    <source>
        <dbReference type="EMBL" id="SDC64824.1"/>
    </source>
</evidence>
<dbReference type="RefSeq" id="WP_167356561.1">
    <property type="nucleotide sequence ID" value="NZ_FMZH01000002.1"/>
</dbReference>
<accession>A0A1G6NBP0</accession>
<dbReference type="Proteomes" id="UP000199455">
    <property type="component" value="Unassembled WGS sequence"/>
</dbReference>
<reference evidence="2" key="1">
    <citation type="submission" date="2016-10" db="EMBL/GenBank/DDBJ databases">
        <authorList>
            <person name="Varghese N."/>
            <person name="Submissions S."/>
        </authorList>
    </citation>
    <scope>NUCLEOTIDE SEQUENCE [LARGE SCALE GENOMIC DNA]</scope>
    <source>
        <strain evidence="2">DSM 18609</strain>
    </source>
</reference>
<protein>
    <recommendedName>
        <fullName evidence="3">Ribbon-helix-helix protein, copG family</fullName>
    </recommendedName>
</protein>
<dbReference type="GO" id="GO:0006355">
    <property type="term" value="P:regulation of DNA-templated transcription"/>
    <property type="evidence" value="ECO:0007669"/>
    <property type="project" value="InterPro"/>
</dbReference>
<dbReference type="EMBL" id="FMZH01000002">
    <property type="protein sequence ID" value="SDC64824.1"/>
    <property type="molecule type" value="Genomic_DNA"/>
</dbReference>
<dbReference type="InterPro" id="IPR045944">
    <property type="entry name" value="DUF6364"/>
</dbReference>
<gene>
    <name evidence="1" type="ORF">SAMN04488024_102617</name>
</gene>
<proteinExistence type="predicted"/>
<dbReference type="AlphaFoldDB" id="A0A1G6NBP0"/>
<keyword evidence="2" id="KW-1185">Reference proteome</keyword>
<dbReference type="Pfam" id="PF19891">
    <property type="entry name" value="DUF6364"/>
    <property type="match status" value="1"/>
</dbReference>
<sequence length="50" mass="5658">MKAKITLTLDDAVIEQAKIYAEEQGISLDEFIENCFKSLIDEHNDSETVV</sequence>
<organism evidence="1 2">
    <name type="scientific">Pedobacter soli</name>
    <dbReference type="NCBI Taxonomy" id="390242"/>
    <lineage>
        <taxon>Bacteria</taxon>
        <taxon>Pseudomonadati</taxon>
        <taxon>Bacteroidota</taxon>
        <taxon>Sphingobacteriia</taxon>
        <taxon>Sphingobacteriales</taxon>
        <taxon>Sphingobacteriaceae</taxon>
        <taxon>Pedobacter</taxon>
    </lineage>
</organism>
<name>A0A1G6NBP0_9SPHI</name>
<dbReference type="SUPFAM" id="SSF47598">
    <property type="entry name" value="Ribbon-helix-helix"/>
    <property type="match status" value="1"/>
</dbReference>
<evidence type="ECO:0008006" key="3">
    <source>
        <dbReference type="Google" id="ProtNLM"/>
    </source>
</evidence>
<dbReference type="InterPro" id="IPR010985">
    <property type="entry name" value="Ribbon_hlx_hlx"/>
</dbReference>